<keyword evidence="1" id="KW-0677">Repeat</keyword>
<organism evidence="5 6">
    <name type="scientific">Dispira parvispora</name>
    <dbReference type="NCBI Taxonomy" id="1520584"/>
    <lineage>
        <taxon>Eukaryota</taxon>
        <taxon>Fungi</taxon>
        <taxon>Fungi incertae sedis</taxon>
        <taxon>Zoopagomycota</taxon>
        <taxon>Kickxellomycotina</taxon>
        <taxon>Dimargaritomycetes</taxon>
        <taxon>Dimargaritales</taxon>
        <taxon>Dimargaritaceae</taxon>
        <taxon>Dispira</taxon>
    </lineage>
</organism>
<dbReference type="Pfam" id="PF12796">
    <property type="entry name" value="Ank_2"/>
    <property type="match status" value="1"/>
</dbReference>
<evidence type="ECO:0000256" key="3">
    <source>
        <dbReference type="PROSITE-ProRule" id="PRU00023"/>
    </source>
</evidence>
<dbReference type="EMBL" id="JANBPY010000489">
    <property type="protein sequence ID" value="KAJ1966612.1"/>
    <property type="molecule type" value="Genomic_DNA"/>
</dbReference>
<name>A0A9W8AWW3_9FUNG</name>
<feature type="compositionally biased region" description="Polar residues" evidence="4">
    <location>
        <begin position="186"/>
        <end position="195"/>
    </location>
</feature>
<feature type="compositionally biased region" description="Basic and acidic residues" evidence="4">
    <location>
        <begin position="277"/>
        <end position="288"/>
    </location>
</feature>
<dbReference type="AlphaFoldDB" id="A0A9W8AWW3"/>
<feature type="compositionally biased region" description="Polar residues" evidence="4">
    <location>
        <begin position="1"/>
        <end position="16"/>
    </location>
</feature>
<evidence type="ECO:0000256" key="2">
    <source>
        <dbReference type="ARBA" id="ARBA00023043"/>
    </source>
</evidence>
<dbReference type="InterPro" id="IPR050776">
    <property type="entry name" value="Ank_Repeat/CDKN_Inhibitor"/>
</dbReference>
<accession>A0A9W8AWW3</accession>
<evidence type="ECO:0000256" key="4">
    <source>
        <dbReference type="SAM" id="MobiDB-lite"/>
    </source>
</evidence>
<feature type="repeat" description="ANK" evidence="3">
    <location>
        <begin position="61"/>
        <end position="93"/>
    </location>
</feature>
<evidence type="ECO:0000256" key="1">
    <source>
        <dbReference type="ARBA" id="ARBA00022737"/>
    </source>
</evidence>
<dbReference type="PROSITE" id="PS50297">
    <property type="entry name" value="ANK_REP_REGION"/>
    <property type="match status" value="2"/>
</dbReference>
<keyword evidence="2 3" id="KW-0040">ANK repeat</keyword>
<feature type="region of interest" description="Disordered" evidence="4">
    <location>
        <begin position="1"/>
        <end position="22"/>
    </location>
</feature>
<feature type="compositionally biased region" description="Low complexity" evidence="4">
    <location>
        <begin position="557"/>
        <end position="573"/>
    </location>
</feature>
<feature type="region of interest" description="Disordered" evidence="4">
    <location>
        <begin position="516"/>
        <end position="542"/>
    </location>
</feature>
<sequence length="614" mass="65123">MSRSSITKSSLFSNKSPKPRHQCSVDKSVSSFLLHKGVTLGSVELVQYALGQNSAVDSVVNGVQPVHLASCLDNPAILQTLLQNGGQPNARRLPKDVTCFSFSRCPHLNREMRNGSRYLHNKGSTPLHFAGANGKVGCVEVLLQHGALVEVADEYGFTPLDVASAKGYEEVVSLLRHYQYIDSTAPTHATSNSPGNGVRHSISSPVPLSSCSTIHTHPTLLRIPEHELPPVSSSTGHAPSLASLPPSPSYSDALPSPLSDTHSRRMATPSPSFGESPRVDLADFKDTPDTGSFGSPSLPRSFALPSPVTSPTVPLHSSPRPSSLSGTSGRLTILEKGSSRSSPMLPYRQQGVRHGPLELENDATGMHLGRPSSQSGHESTDGMTLLTPPVLSATVAFPPLSGPSEVKAASATELLPLPAKPKSITRKISSTFFKYTHLRSNGHSDPADASGNRRRSASVDSQGLSGQVSKKTAGFSSSNSALRTSRPTSSRSSQGKEKTQWTVLPSYLSMVMDENEEVSTGGWTPERGFVEQGSLTSTQSVPQWEASSKVTFPYLQSSGSRGLSSASTGSPNSLLPPRPLGSSGSRRRSTDPTPFSLASRALQSIRKKQSGLAN</sequence>
<evidence type="ECO:0000313" key="6">
    <source>
        <dbReference type="Proteomes" id="UP001150925"/>
    </source>
</evidence>
<dbReference type="PANTHER" id="PTHR24201">
    <property type="entry name" value="ANK_REP_REGION DOMAIN-CONTAINING PROTEIN"/>
    <property type="match status" value="1"/>
</dbReference>
<protein>
    <submittedName>
        <fullName evidence="5">Uncharacterized protein</fullName>
    </submittedName>
</protein>
<feature type="compositionally biased region" description="Basic residues" evidence="4">
    <location>
        <begin position="605"/>
        <end position="614"/>
    </location>
</feature>
<gene>
    <name evidence="5" type="ORF">IWQ62_002359</name>
</gene>
<dbReference type="Gene3D" id="1.25.40.20">
    <property type="entry name" value="Ankyrin repeat-containing domain"/>
    <property type="match status" value="2"/>
</dbReference>
<feature type="compositionally biased region" description="Polar residues" evidence="4">
    <location>
        <begin position="533"/>
        <end position="542"/>
    </location>
</feature>
<feature type="region of interest" description="Disordered" evidence="4">
    <location>
        <begin position="438"/>
        <end position="501"/>
    </location>
</feature>
<dbReference type="Proteomes" id="UP001150925">
    <property type="component" value="Unassembled WGS sequence"/>
</dbReference>
<proteinExistence type="predicted"/>
<keyword evidence="6" id="KW-1185">Reference proteome</keyword>
<feature type="compositionally biased region" description="Low complexity" evidence="4">
    <location>
        <begin position="238"/>
        <end position="259"/>
    </location>
</feature>
<feature type="region of interest" description="Disordered" evidence="4">
    <location>
        <begin position="555"/>
        <end position="614"/>
    </location>
</feature>
<reference evidence="5" key="1">
    <citation type="submission" date="2022-07" db="EMBL/GenBank/DDBJ databases">
        <title>Phylogenomic reconstructions and comparative analyses of Kickxellomycotina fungi.</title>
        <authorList>
            <person name="Reynolds N.K."/>
            <person name="Stajich J.E."/>
            <person name="Barry K."/>
            <person name="Grigoriev I.V."/>
            <person name="Crous P."/>
            <person name="Smith M.E."/>
        </authorList>
    </citation>
    <scope>NUCLEOTIDE SEQUENCE</scope>
    <source>
        <strain evidence="5">RSA 1196</strain>
    </source>
</reference>
<feature type="region of interest" description="Disordered" evidence="4">
    <location>
        <begin position="226"/>
        <end position="329"/>
    </location>
</feature>
<feature type="repeat" description="ANK" evidence="3">
    <location>
        <begin position="122"/>
        <end position="154"/>
    </location>
</feature>
<feature type="region of interest" description="Disordered" evidence="4">
    <location>
        <begin position="186"/>
        <end position="209"/>
    </location>
</feature>
<feature type="compositionally biased region" description="Polar residues" evidence="4">
    <location>
        <begin position="458"/>
        <end position="482"/>
    </location>
</feature>
<evidence type="ECO:0000313" key="5">
    <source>
        <dbReference type="EMBL" id="KAJ1966612.1"/>
    </source>
</evidence>
<feature type="region of interest" description="Disordered" evidence="4">
    <location>
        <begin position="361"/>
        <end position="385"/>
    </location>
</feature>
<comment type="caution">
    <text evidence="5">The sequence shown here is derived from an EMBL/GenBank/DDBJ whole genome shotgun (WGS) entry which is preliminary data.</text>
</comment>
<dbReference type="SMART" id="SM00248">
    <property type="entry name" value="ANK"/>
    <property type="match status" value="3"/>
</dbReference>
<dbReference type="InterPro" id="IPR036770">
    <property type="entry name" value="Ankyrin_rpt-contain_sf"/>
</dbReference>
<dbReference type="OrthoDB" id="194358at2759"/>
<feature type="compositionally biased region" description="Low complexity" evidence="4">
    <location>
        <begin position="483"/>
        <end position="493"/>
    </location>
</feature>
<dbReference type="PANTHER" id="PTHR24201:SF15">
    <property type="entry name" value="ANKYRIN REPEAT DOMAIN-CONTAINING PROTEIN 66"/>
    <property type="match status" value="1"/>
</dbReference>
<dbReference type="InterPro" id="IPR002110">
    <property type="entry name" value="Ankyrin_rpt"/>
</dbReference>
<dbReference type="SUPFAM" id="SSF48403">
    <property type="entry name" value="Ankyrin repeat"/>
    <property type="match status" value="1"/>
</dbReference>
<feature type="compositionally biased region" description="Low complexity" evidence="4">
    <location>
        <begin position="317"/>
        <end position="329"/>
    </location>
</feature>
<dbReference type="PROSITE" id="PS50088">
    <property type="entry name" value="ANK_REPEAT"/>
    <property type="match status" value="2"/>
</dbReference>